<keyword evidence="2" id="KW-0479">Metal-binding</keyword>
<accession>A0AAX1NAV7</accession>
<feature type="compositionally biased region" description="Basic and acidic residues" evidence="6">
    <location>
        <begin position="36"/>
        <end position="45"/>
    </location>
</feature>
<gene>
    <name evidence="7" type="ORF">KMW28_27730</name>
</gene>
<dbReference type="PANTHER" id="PTHR43498">
    <property type="entry name" value="FERREDOXIN:COB-COM HETERODISULFIDE REDUCTASE SUBUNIT A"/>
    <property type="match status" value="1"/>
</dbReference>
<keyword evidence="5" id="KW-0411">Iron-sulfur</keyword>
<feature type="region of interest" description="Disordered" evidence="6">
    <location>
        <begin position="31"/>
        <end position="54"/>
    </location>
</feature>
<reference evidence="7 8" key="1">
    <citation type="submission" date="2021-05" db="EMBL/GenBank/DDBJ databases">
        <title>Comparative genomic studies on the polysaccharide-degrading batcterial strains of the Flammeovirga genus.</title>
        <authorList>
            <person name="Zewei F."/>
            <person name="Zheng Z."/>
            <person name="Yu L."/>
            <person name="Ruyue G."/>
            <person name="Yanhong M."/>
            <person name="Yuanyuan C."/>
            <person name="Jingyan G."/>
            <person name="Wenjun H."/>
        </authorList>
    </citation>
    <scope>NUCLEOTIDE SEQUENCE [LARGE SCALE GENOMIC DNA]</scope>
    <source>
        <strain evidence="7 8">NBRC:100898</strain>
    </source>
</reference>
<evidence type="ECO:0000313" key="8">
    <source>
        <dbReference type="Proteomes" id="UP000678679"/>
    </source>
</evidence>
<dbReference type="AlphaFoldDB" id="A0AAX1NAV7"/>
<protein>
    <submittedName>
        <fullName evidence="7">FAD-dependent oxidoreductase</fullName>
    </submittedName>
</protein>
<dbReference type="EMBL" id="CP076133">
    <property type="protein sequence ID" value="QWG04693.1"/>
    <property type="molecule type" value="Genomic_DNA"/>
</dbReference>
<evidence type="ECO:0000256" key="4">
    <source>
        <dbReference type="ARBA" id="ARBA00023004"/>
    </source>
</evidence>
<dbReference type="InterPro" id="IPR039650">
    <property type="entry name" value="HdrA-like"/>
</dbReference>
<evidence type="ECO:0000256" key="6">
    <source>
        <dbReference type="SAM" id="MobiDB-lite"/>
    </source>
</evidence>
<keyword evidence="8" id="KW-1185">Reference proteome</keyword>
<keyword evidence="4" id="KW-0408">Iron</keyword>
<dbReference type="GO" id="GO:0046872">
    <property type="term" value="F:metal ion binding"/>
    <property type="evidence" value="ECO:0007669"/>
    <property type="project" value="UniProtKB-KW"/>
</dbReference>
<evidence type="ECO:0000256" key="2">
    <source>
        <dbReference type="ARBA" id="ARBA00022723"/>
    </source>
</evidence>
<evidence type="ECO:0000256" key="1">
    <source>
        <dbReference type="ARBA" id="ARBA00022485"/>
    </source>
</evidence>
<dbReference type="KEGG" id="fya:KMW28_27730"/>
<sequence length="644" mass="72476">MKRRDFFKNGMLGAAGLGILGASELEAKDKKGKKTVLSDRSKDQWTDMNGHQQKVPQRVKAKTFDVVVVGGGLAGICAAVASAREGVKTALVQDRSVLGGNASSEIRVLVNGVNHLVPDWIPEREIGIIEELLLQNRFQNPQESFPYWDHVLYDFVDREPHLELILNTQAIHAEMSGNNIKTAVCWQNTTETELHLSAKQFIDCSGDGLLAAKAGAEYRTGREASHEFNEKYAPKKADGWQMGTSILIHGKDYGKPMPYTPPSFAIPFTLEGSHPKRKVQSYTEGYWWCEVGSEFDIIEDQEEMRKKLMGYVHGIWDYIKNSGEYPDSANFALDWIGSVPGKRESRRFIGDHILSERDLVDHKHFEDAVAFGGWSLDEHNPGGLENMKEPPSYFHKQFSKVYEIPFRSLYSKNINNLMFSGRNISQTHIALSSTRVMATCALMGQATGTAASMCIKKKTSPRGIYQKYMNDLQDILLMNDAFIPNRPSNLKNDQFKKANKIIASSTGSGDVELLKDGWSRDLQKSTNHWMSKGLPAEVQCEWDEAVDLSSVIIKCDTNVKVNIMMRHVYKNKIYTDKVPPEMLKSLSLEARVNGKWVELGDVDNNQTRRICFEFDQIKTTGLRIKLKETYGADAAKLFEINALS</sequence>
<dbReference type="Gene3D" id="3.50.50.60">
    <property type="entry name" value="FAD/NAD(P)-binding domain"/>
    <property type="match status" value="1"/>
</dbReference>
<keyword evidence="1" id="KW-0004">4Fe-4S</keyword>
<evidence type="ECO:0000313" key="7">
    <source>
        <dbReference type="EMBL" id="QWG04693.1"/>
    </source>
</evidence>
<dbReference type="GO" id="GO:0051539">
    <property type="term" value="F:4 iron, 4 sulfur cluster binding"/>
    <property type="evidence" value="ECO:0007669"/>
    <property type="project" value="UniProtKB-KW"/>
</dbReference>
<dbReference type="GO" id="GO:0016491">
    <property type="term" value="F:oxidoreductase activity"/>
    <property type="evidence" value="ECO:0007669"/>
    <property type="project" value="UniProtKB-KW"/>
</dbReference>
<dbReference type="Pfam" id="PF12831">
    <property type="entry name" value="FAD_oxidored"/>
    <property type="match status" value="1"/>
</dbReference>
<keyword evidence="3" id="KW-0560">Oxidoreductase</keyword>
<proteinExistence type="predicted"/>
<dbReference type="RefSeq" id="WP_169665614.1">
    <property type="nucleotide sequence ID" value="NZ_CP076133.1"/>
</dbReference>
<dbReference type="InterPro" id="IPR036188">
    <property type="entry name" value="FAD/NAD-bd_sf"/>
</dbReference>
<evidence type="ECO:0000256" key="3">
    <source>
        <dbReference type="ARBA" id="ARBA00023002"/>
    </source>
</evidence>
<name>A0AAX1NAV7_9BACT</name>
<evidence type="ECO:0000256" key="5">
    <source>
        <dbReference type="ARBA" id="ARBA00023014"/>
    </source>
</evidence>
<dbReference type="PANTHER" id="PTHR43498:SF1">
    <property type="entry name" value="COB--COM HETERODISULFIDE REDUCTASE IRON-SULFUR SUBUNIT A"/>
    <property type="match status" value="1"/>
</dbReference>
<dbReference type="Proteomes" id="UP000678679">
    <property type="component" value="Chromosome 2"/>
</dbReference>
<dbReference type="SUPFAM" id="SSF51905">
    <property type="entry name" value="FAD/NAD(P)-binding domain"/>
    <property type="match status" value="1"/>
</dbReference>
<organism evidence="7 8">
    <name type="scientific">Flammeovirga yaeyamensis</name>
    <dbReference type="NCBI Taxonomy" id="367791"/>
    <lineage>
        <taxon>Bacteria</taxon>
        <taxon>Pseudomonadati</taxon>
        <taxon>Bacteroidota</taxon>
        <taxon>Cytophagia</taxon>
        <taxon>Cytophagales</taxon>
        <taxon>Flammeovirgaceae</taxon>
        <taxon>Flammeovirga</taxon>
    </lineage>
</organism>